<feature type="transmembrane region" description="Helical" evidence="1">
    <location>
        <begin position="237"/>
        <end position="260"/>
    </location>
</feature>
<name>A0A6S6S8U8_9GAMM</name>
<dbReference type="AlphaFoldDB" id="A0A6S6S8U8"/>
<dbReference type="EMBL" id="CACVAV010000044">
    <property type="protein sequence ID" value="CAA6802626.1"/>
    <property type="molecule type" value="Genomic_DNA"/>
</dbReference>
<feature type="transmembrane region" description="Helical" evidence="1">
    <location>
        <begin position="176"/>
        <end position="199"/>
    </location>
</feature>
<keyword evidence="1" id="KW-0472">Membrane</keyword>
<evidence type="ECO:0000256" key="1">
    <source>
        <dbReference type="SAM" id="Phobius"/>
    </source>
</evidence>
<reference evidence="3" key="1">
    <citation type="submission" date="2020-01" db="EMBL/GenBank/DDBJ databases">
        <authorList>
            <person name="Meier V. D."/>
            <person name="Meier V D."/>
        </authorList>
    </citation>
    <scope>NUCLEOTIDE SEQUENCE</scope>
    <source>
        <strain evidence="3">HLG_WM_MAG_08</strain>
    </source>
</reference>
<keyword evidence="3" id="KW-0378">Hydrolase</keyword>
<dbReference type="GO" id="GO:0017004">
    <property type="term" value="P:cytochrome complex assembly"/>
    <property type="evidence" value="ECO:0007669"/>
    <property type="project" value="InterPro"/>
</dbReference>
<sequence length="267" mass="29752">MITILTSLAALAWIATWLAIALRLRNQTERKPELKLLNIFWLLSLILHSTTLLLPWLKNGAMTIDLPGSLSIVAWLTTFLLFLAHLKRPLETMGLIVIPGTLIALVLANGLTQTGNSIILQNGLGLHIILSLLAYSMLALATLQALLLATQNRFLHNHKPNGFIRTLPPLQDMESLLFQLISAGVILLTLGLLSGLIYLDGLFGQQVAHKTILSILAWITFSTLLFGHWRYGWRGKIAIRWTVSGFILLMLAFWGSKFVIEYLVKQS</sequence>
<dbReference type="GO" id="GO:0016787">
    <property type="term" value="F:hydrolase activity"/>
    <property type="evidence" value="ECO:0007669"/>
    <property type="project" value="UniProtKB-KW"/>
</dbReference>
<dbReference type="Pfam" id="PF01578">
    <property type="entry name" value="Cytochrom_C_asm"/>
    <property type="match status" value="1"/>
</dbReference>
<feature type="transmembrane region" description="Helical" evidence="1">
    <location>
        <begin position="37"/>
        <end position="57"/>
    </location>
</feature>
<keyword evidence="1" id="KW-1133">Transmembrane helix</keyword>
<gene>
    <name evidence="3" type="ORF">HELGO_WM29365</name>
</gene>
<organism evidence="3">
    <name type="scientific">uncultured Thiotrichaceae bacterium</name>
    <dbReference type="NCBI Taxonomy" id="298394"/>
    <lineage>
        <taxon>Bacteria</taxon>
        <taxon>Pseudomonadati</taxon>
        <taxon>Pseudomonadota</taxon>
        <taxon>Gammaproteobacteria</taxon>
        <taxon>Thiotrichales</taxon>
        <taxon>Thiotrichaceae</taxon>
        <taxon>environmental samples</taxon>
    </lineage>
</organism>
<keyword evidence="1" id="KW-0812">Transmembrane</keyword>
<dbReference type="GO" id="GO:0020037">
    <property type="term" value="F:heme binding"/>
    <property type="evidence" value="ECO:0007669"/>
    <property type="project" value="InterPro"/>
</dbReference>
<feature type="domain" description="Cytochrome c assembly protein" evidence="2">
    <location>
        <begin position="43"/>
        <end position="262"/>
    </location>
</feature>
<evidence type="ECO:0000313" key="3">
    <source>
        <dbReference type="EMBL" id="CAA6802626.1"/>
    </source>
</evidence>
<feature type="transmembrane region" description="Helical" evidence="1">
    <location>
        <begin position="124"/>
        <end position="147"/>
    </location>
</feature>
<accession>A0A6S6S8U8</accession>
<protein>
    <submittedName>
        <fullName evidence="3">Phosphohydrolase</fullName>
    </submittedName>
</protein>
<dbReference type="PANTHER" id="PTHR38034">
    <property type="entry name" value="INNER MEMBRANE PROTEIN YPJD"/>
    <property type="match status" value="1"/>
</dbReference>
<feature type="transmembrane region" description="Helical" evidence="1">
    <location>
        <begin position="92"/>
        <end position="112"/>
    </location>
</feature>
<feature type="transmembrane region" description="Helical" evidence="1">
    <location>
        <begin position="211"/>
        <end position="231"/>
    </location>
</feature>
<evidence type="ECO:0000259" key="2">
    <source>
        <dbReference type="Pfam" id="PF01578"/>
    </source>
</evidence>
<proteinExistence type="predicted"/>
<dbReference type="InterPro" id="IPR052372">
    <property type="entry name" value="YpjD/HemX"/>
</dbReference>
<feature type="transmembrane region" description="Helical" evidence="1">
    <location>
        <begin position="69"/>
        <end position="86"/>
    </location>
</feature>
<dbReference type="InterPro" id="IPR002541">
    <property type="entry name" value="Cyt_c_assembly"/>
</dbReference>
<dbReference type="PANTHER" id="PTHR38034:SF1">
    <property type="entry name" value="INNER MEMBRANE PROTEIN YPJD"/>
    <property type="match status" value="1"/>
</dbReference>